<name>A0ABQ5GC07_9ASTR</name>
<sequence>MDDPNITMEEYIQLMADKAHKRDQIFDWETAMYGKIYDDIDLFKDFEADFLAIVYNDALASDQEVSSEPTVSPHNAIKSDFDFTISFSESNDEDYTFIYDKNSSSYKLISINDLKSDTGNDIDEINVKLLSDDISIKPLDSGININVDTYSQAFDKTINTNHDTPGKSFTTKDFVIMINVMIRK</sequence>
<proteinExistence type="predicted"/>
<dbReference type="Proteomes" id="UP001151760">
    <property type="component" value="Unassembled WGS sequence"/>
</dbReference>
<comment type="caution">
    <text evidence="1">The sequence shown here is derived from an EMBL/GenBank/DDBJ whole genome shotgun (WGS) entry which is preliminary data.</text>
</comment>
<evidence type="ECO:0000313" key="1">
    <source>
        <dbReference type="EMBL" id="GJT73015.1"/>
    </source>
</evidence>
<dbReference type="EMBL" id="BQNB010018313">
    <property type="protein sequence ID" value="GJT73015.1"/>
    <property type="molecule type" value="Genomic_DNA"/>
</dbReference>
<organism evidence="1 2">
    <name type="scientific">Tanacetum coccineum</name>
    <dbReference type="NCBI Taxonomy" id="301880"/>
    <lineage>
        <taxon>Eukaryota</taxon>
        <taxon>Viridiplantae</taxon>
        <taxon>Streptophyta</taxon>
        <taxon>Embryophyta</taxon>
        <taxon>Tracheophyta</taxon>
        <taxon>Spermatophyta</taxon>
        <taxon>Magnoliopsida</taxon>
        <taxon>eudicotyledons</taxon>
        <taxon>Gunneridae</taxon>
        <taxon>Pentapetalae</taxon>
        <taxon>asterids</taxon>
        <taxon>campanulids</taxon>
        <taxon>Asterales</taxon>
        <taxon>Asteraceae</taxon>
        <taxon>Asteroideae</taxon>
        <taxon>Anthemideae</taxon>
        <taxon>Anthemidinae</taxon>
        <taxon>Tanacetum</taxon>
    </lineage>
</organism>
<protein>
    <submittedName>
        <fullName evidence="1">Uncharacterized protein</fullName>
    </submittedName>
</protein>
<reference evidence="1" key="2">
    <citation type="submission" date="2022-01" db="EMBL/GenBank/DDBJ databases">
        <authorList>
            <person name="Yamashiro T."/>
            <person name="Shiraishi A."/>
            <person name="Satake H."/>
            <person name="Nakayama K."/>
        </authorList>
    </citation>
    <scope>NUCLEOTIDE SEQUENCE</scope>
</reference>
<keyword evidence="2" id="KW-1185">Reference proteome</keyword>
<gene>
    <name evidence="1" type="ORF">Tco_1032301</name>
</gene>
<evidence type="ECO:0000313" key="2">
    <source>
        <dbReference type="Proteomes" id="UP001151760"/>
    </source>
</evidence>
<reference evidence="1" key="1">
    <citation type="journal article" date="2022" name="Int. J. Mol. Sci.">
        <title>Draft Genome of Tanacetum Coccineum: Genomic Comparison of Closely Related Tanacetum-Family Plants.</title>
        <authorList>
            <person name="Yamashiro T."/>
            <person name="Shiraishi A."/>
            <person name="Nakayama K."/>
            <person name="Satake H."/>
        </authorList>
    </citation>
    <scope>NUCLEOTIDE SEQUENCE</scope>
</reference>
<accession>A0ABQ5GC07</accession>